<evidence type="ECO:0000259" key="8">
    <source>
        <dbReference type="PROSITE" id="PS50507"/>
    </source>
</evidence>
<dbReference type="EMBL" id="MW208777">
    <property type="protein sequence ID" value="QTJ63595.1"/>
    <property type="molecule type" value="Genomic_RNA"/>
</dbReference>
<dbReference type="InterPro" id="IPR002166">
    <property type="entry name" value="RNA_pol_HCV"/>
</dbReference>
<reference evidence="9" key="2">
    <citation type="journal article" date="2021" name="Virus Evol.">
        <title>Viromics of extant insect orders unveil the evolution of the flavi-like superfamily.</title>
        <authorList>
            <person name="Sofia P."/>
            <person name="Simon K."/>
            <person name="Florian Z."/>
            <person name="Alexander D."/>
            <person name="Malte P."/>
            <person name="Shanlin L."/>
            <person name="Xin Z."/>
            <person name="Christian D."/>
            <person name="Bernhard M."/>
            <person name="Sandra J."/>
        </authorList>
    </citation>
    <scope>NUCLEOTIDE SEQUENCE</scope>
    <source>
        <strain evidence="9">OKIAV389</strain>
    </source>
</reference>
<keyword evidence="2 7" id="KW-0696">RNA-directed RNA polymerase</keyword>
<dbReference type="EC" id="2.7.7.48" evidence="1 7"/>
<accession>A0A8A6RKN2</accession>
<keyword evidence="6 7" id="KW-0693">Viral RNA replication</keyword>
<evidence type="ECO:0000256" key="6">
    <source>
        <dbReference type="ARBA" id="ARBA00022953"/>
    </source>
</evidence>
<keyword evidence="4 7" id="KW-0548">Nucleotidyltransferase</keyword>
<reference evidence="9" key="1">
    <citation type="submission" date="2020-11" db="EMBL/GenBank/DDBJ databases">
        <authorList>
            <person name="Paraskevopoulou S."/>
            <person name="Kaefer S."/>
            <person name="Zirkel F."/>
            <person name="Donath A."/>
            <person name="Petersen M."/>
            <person name="Liu S."/>
            <person name="Zhou X."/>
            <person name="Drosten C."/>
            <person name="Misof B."/>
            <person name="Junglen S."/>
        </authorList>
    </citation>
    <scope>NUCLEOTIDE SEQUENCE</scope>
    <source>
        <strain evidence="9">OKIAV389</strain>
    </source>
</reference>
<keyword evidence="5 7" id="KW-0547">Nucleotide-binding</keyword>
<evidence type="ECO:0000256" key="1">
    <source>
        <dbReference type="ARBA" id="ARBA00012494"/>
    </source>
</evidence>
<protein>
    <recommendedName>
        <fullName evidence="1 7">RNA-directed RNA polymerase</fullName>
        <ecNumber evidence="1 7">2.7.7.48</ecNumber>
    </recommendedName>
</protein>
<evidence type="ECO:0000256" key="3">
    <source>
        <dbReference type="ARBA" id="ARBA00022679"/>
    </source>
</evidence>
<dbReference type="Pfam" id="PF00998">
    <property type="entry name" value="RdRP_3"/>
    <property type="match status" value="1"/>
</dbReference>
<evidence type="ECO:0000256" key="7">
    <source>
        <dbReference type="RuleBase" id="RU363062"/>
    </source>
</evidence>
<evidence type="ECO:0000256" key="4">
    <source>
        <dbReference type="ARBA" id="ARBA00022695"/>
    </source>
</evidence>
<dbReference type="SUPFAM" id="SSF56672">
    <property type="entry name" value="DNA/RNA polymerases"/>
    <property type="match status" value="1"/>
</dbReference>
<evidence type="ECO:0000256" key="2">
    <source>
        <dbReference type="ARBA" id="ARBA00022484"/>
    </source>
</evidence>
<organism evidence="9">
    <name type="scientific">Zygentoman tombus-related virus</name>
    <dbReference type="NCBI Taxonomy" id="2822552"/>
    <lineage>
        <taxon>Viruses</taxon>
        <taxon>Riboviria</taxon>
        <taxon>Orthornavirae</taxon>
        <taxon>Kitrinoviricota</taxon>
        <taxon>Tolucaviricetes</taxon>
        <taxon>Tolivirales</taxon>
        <taxon>Tombusviridae</taxon>
    </lineage>
</organism>
<dbReference type="GO" id="GO:0003723">
    <property type="term" value="F:RNA binding"/>
    <property type="evidence" value="ECO:0007669"/>
    <property type="project" value="InterPro"/>
</dbReference>
<evidence type="ECO:0000313" key="9">
    <source>
        <dbReference type="EMBL" id="QTJ63595.1"/>
    </source>
</evidence>
<keyword evidence="3 7" id="KW-0808">Transferase</keyword>
<dbReference type="Gene3D" id="3.30.70.270">
    <property type="match status" value="1"/>
</dbReference>
<dbReference type="GO" id="GO:0003968">
    <property type="term" value="F:RNA-directed RNA polymerase activity"/>
    <property type="evidence" value="ECO:0007669"/>
    <property type="project" value="UniProtKB-KW"/>
</dbReference>
<comment type="catalytic activity">
    <reaction evidence="7">
        <text>RNA(n) + a ribonucleoside 5'-triphosphate = RNA(n+1) + diphosphate</text>
        <dbReference type="Rhea" id="RHEA:21248"/>
        <dbReference type="Rhea" id="RHEA-COMP:14527"/>
        <dbReference type="Rhea" id="RHEA-COMP:17342"/>
        <dbReference type="ChEBI" id="CHEBI:33019"/>
        <dbReference type="ChEBI" id="CHEBI:61557"/>
        <dbReference type="ChEBI" id="CHEBI:140395"/>
        <dbReference type="EC" id="2.7.7.48"/>
    </reaction>
</comment>
<proteinExistence type="predicted"/>
<sequence length="529" mass="61804">MVDTLEVRKSSYVRTAGKLQRPLTKTIVLQYLDFLRVRYRDWGWRPCSTTPHFGPVLPKLHYYYPSGTDTTIASYANRHEPVILPEYQPRLIPGIYRHIRRFLCHPRVWTRDEYCSSHTTSSKRQFYRDVLERMEETGKISSTIKPFTKLEKFNMSKYKAPRCIQARHPSFNIEYGRYLKPLEMLLFHSHREGYHFGKGTVDQVSANINKLRKKYRYFTELDHTSWDAHVTVEMLRVSHKFYQSCYNHDRRLRTLSRKTIRNRCYLRDGGRHTIRGTRMSGDVDTSLGNSILNYAIIRQVLEMLGIQGDVIVNGDDSIIFTNVPIPIQQCERLMKMFNQESKLKPSTQNIHTVEYCRTKLIVTAEGETTLLFDPQRSVDMFGMTYQTSIPYQEYLKNVIICNIAWNRKNPLGAWWKGIFERTIAKFNAEETFSKIVNGEIGCEDEYTTAALKHDLSDGKWNIASGEPTMSVYQAYPNYDSALDCGEEMVRRIRKILDVQIPISTQNPPAHLVATRYVLVNHERKTTLAM</sequence>
<feature type="domain" description="RdRp catalytic" evidence="8">
    <location>
        <begin position="216"/>
        <end position="329"/>
    </location>
</feature>
<dbReference type="InterPro" id="IPR043502">
    <property type="entry name" value="DNA/RNA_pol_sf"/>
</dbReference>
<dbReference type="InterPro" id="IPR007094">
    <property type="entry name" value="RNA-dir_pol_PSvirus"/>
</dbReference>
<dbReference type="GO" id="GO:0000166">
    <property type="term" value="F:nucleotide binding"/>
    <property type="evidence" value="ECO:0007669"/>
    <property type="project" value="UniProtKB-KW"/>
</dbReference>
<evidence type="ECO:0000256" key="5">
    <source>
        <dbReference type="ARBA" id="ARBA00022741"/>
    </source>
</evidence>
<dbReference type="GO" id="GO:0039694">
    <property type="term" value="P:viral RNA genome replication"/>
    <property type="evidence" value="ECO:0007669"/>
    <property type="project" value="InterPro"/>
</dbReference>
<dbReference type="InterPro" id="IPR043128">
    <property type="entry name" value="Rev_trsase/Diguanyl_cyclase"/>
</dbReference>
<name>A0A8A6RKN2_9TOMB</name>
<dbReference type="PROSITE" id="PS50507">
    <property type="entry name" value="RDRP_SSRNA_POS"/>
    <property type="match status" value="1"/>
</dbReference>